<feature type="transmembrane region" description="Helical" evidence="6">
    <location>
        <begin position="144"/>
        <end position="167"/>
    </location>
</feature>
<comment type="caution">
    <text evidence="8">The sequence shown here is derived from an EMBL/GenBank/DDBJ whole genome shotgun (WGS) entry which is preliminary data.</text>
</comment>
<dbReference type="PROSITE" id="PS50850">
    <property type="entry name" value="MFS"/>
    <property type="match status" value="1"/>
</dbReference>
<dbReference type="Gene3D" id="1.20.1250.20">
    <property type="entry name" value="MFS general substrate transporter like domains"/>
    <property type="match status" value="2"/>
</dbReference>
<feature type="transmembrane region" description="Helical" evidence="6">
    <location>
        <begin position="179"/>
        <end position="201"/>
    </location>
</feature>
<dbReference type="PANTHER" id="PTHR43791">
    <property type="entry name" value="PERMEASE-RELATED"/>
    <property type="match status" value="1"/>
</dbReference>
<accession>A0A109JGH1</accession>
<evidence type="ECO:0000256" key="5">
    <source>
        <dbReference type="ARBA" id="ARBA00023136"/>
    </source>
</evidence>
<keyword evidence="3 6" id="KW-0812">Transmembrane</keyword>
<dbReference type="CDD" id="cd17319">
    <property type="entry name" value="MFS_ExuT_GudP_like"/>
    <property type="match status" value="1"/>
</dbReference>
<reference evidence="8 9" key="1">
    <citation type="submission" date="2015-11" db="EMBL/GenBank/DDBJ databases">
        <title>Draft Genome Sequence of the Strain BR 10303 (Bradyrhizobium sp.) isolated from nodules of Centrolobium paraense.</title>
        <authorList>
            <person name="Zelli J.E."/>
            <person name="Simoes-Araujo J.L."/>
            <person name="Barauna A.C."/>
            <person name="Silva K."/>
        </authorList>
    </citation>
    <scope>NUCLEOTIDE SEQUENCE [LARGE SCALE GENOMIC DNA]</scope>
    <source>
        <strain evidence="8 9">BR 10303</strain>
    </source>
</reference>
<dbReference type="GO" id="GO:0016020">
    <property type="term" value="C:membrane"/>
    <property type="evidence" value="ECO:0007669"/>
    <property type="project" value="UniProtKB-SubCell"/>
</dbReference>
<dbReference type="PANTHER" id="PTHR43791:SF36">
    <property type="entry name" value="TRANSPORTER, PUTATIVE (AFU_ORTHOLOGUE AFUA_6G08340)-RELATED"/>
    <property type="match status" value="1"/>
</dbReference>
<keyword evidence="5 6" id="KW-0472">Membrane</keyword>
<evidence type="ECO:0000313" key="9">
    <source>
        <dbReference type="Proteomes" id="UP000057737"/>
    </source>
</evidence>
<sequence>MIGSQQTVSNPIFAKVAWRILPILFIVQLIGIVDRFNVGFAQLQMSKELGLSNAAYGFGAGLFFIGYFVFEIPSNIILARVGAKAWFTRILVTWGVATLAMAFVTNETWFYVLRFLVGAAEAGFAPGTQLYFSRWFPNEYRGRVNGWFLMSIPLAGMLNGPISGNILGRLSGFTGLSGWQWLFLLEGVVTILLAPLLFAVLPNEPKDARWLGKDERLIVEEGVEISRRLAHTHAIGEMLRSPRTLLMAAVYFLLLLGNYGIAFWMPQIIKGSGISNPVAIGWFAAIPSLCAFGAMPVLSRLSDAGGRKWYLVAGGFTAAIGLMVTSLNSTNTTLAIIGLALTASGVLGCIPVFWAYAARVYFGPAAVVGFALINSVGNLAGFVAPSYIGIVADATGSPVNGVHAIAIGQIIAILLVAAFFDKAEPQPRLEPQRL</sequence>
<evidence type="ECO:0000256" key="1">
    <source>
        <dbReference type="ARBA" id="ARBA00004141"/>
    </source>
</evidence>
<dbReference type="InterPro" id="IPR011701">
    <property type="entry name" value="MFS"/>
</dbReference>
<dbReference type="FunFam" id="1.20.1250.20:FF:000018">
    <property type="entry name" value="MFS transporter permease"/>
    <property type="match status" value="1"/>
</dbReference>
<feature type="transmembrane region" description="Helical" evidence="6">
    <location>
        <begin position="277"/>
        <end position="297"/>
    </location>
</feature>
<feature type="transmembrane region" description="Helical" evidence="6">
    <location>
        <begin position="12"/>
        <end position="33"/>
    </location>
</feature>
<evidence type="ECO:0000256" key="3">
    <source>
        <dbReference type="ARBA" id="ARBA00022692"/>
    </source>
</evidence>
<dbReference type="OrthoDB" id="9773957at2"/>
<feature type="transmembrane region" description="Helical" evidence="6">
    <location>
        <begin position="309"/>
        <end position="327"/>
    </location>
</feature>
<dbReference type="Pfam" id="PF07690">
    <property type="entry name" value="MFS_1"/>
    <property type="match status" value="1"/>
</dbReference>
<protein>
    <recommendedName>
        <fullName evidence="7">Major facilitator superfamily (MFS) profile domain-containing protein</fullName>
    </recommendedName>
</protein>
<dbReference type="GO" id="GO:0022857">
    <property type="term" value="F:transmembrane transporter activity"/>
    <property type="evidence" value="ECO:0007669"/>
    <property type="project" value="InterPro"/>
</dbReference>
<feature type="transmembrane region" description="Helical" evidence="6">
    <location>
        <begin position="111"/>
        <end position="132"/>
    </location>
</feature>
<dbReference type="EMBL" id="LNCU01000107">
    <property type="protein sequence ID" value="KWV48436.1"/>
    <property type="molecule type" value="Genomic_DNA"/>
</dbReference>
<feature type="transmembrane region" description="Helical" evidence="6">
    <location>
        <begin position="333"/>
        <end position="356"/>
    </location>
</feature>
<evidence type="ECO:0000313" key="8">
    <source>
        <dbReference type="EMBL" id="KWV48436.1"/>
    </source>
</evidence>
<name>A0A109JGH1_9BRAD</name>
<evidence type="ECO:0000256" key="2">
    <source>
        <dbReference type="ARBA" id="ARBA00022448"/>
    </source>
</evidence>
<keyword evidence="9" id="KW-1185">Reference proteome</keyword>
<feature type="domain" description="Major facilitator superfamily (MFS) profile" evidence="7">
    <location>
        <begin position="20"/>
        <end position="424"/>
    </location>
</feature>
<keyword evidence="2" id="KW-0813">Transport</keyword>
<feature type="transmembrane region" description="Helical" evidence="6">
    <location>
        <begin position="402"/>
        <end position="420"/>
    </location>
</feature>
<dbReference type="RefSeq" id="WP_066513453.1">
    <property type="nucleotide sequence ID" value="NZ_LNCU01000107.1"/>
</dbReference>
<feature type="transmembrane region" description="Helical" evidence="6">
    <location>
        <begin position="53"/>
        <end position="74"/>
    </location>
</feature>
<feature type="transmembrane region" description="Helical" evidence="6">
    <location>
        <begin position="368"/>
        <end position="390"/>
    </location>
</feature>
<feature type="transmembrane region" description="Helical" evidence="6">
    <location>
        <begin position="245"/>
        <end position="265"/>
    </location>
</feature>
<dbReference type="Proteomes" id="UP000057737">
    <property type="component" value="Unassembled WGS sequence"/>
</dbReference>
<evidence type="ECO:0000256" key="4">
    <source>
        <dbReference type="ARBA" id="ARBA00022989"/>
    </source>
</evidence>
<feature type="transmembrane region" description="Helical" evidence="6">
    <location>
        <begin position="86"/>
        <end position="105"/>
    </location>
</feature>
<gene>
    <name evidence="8" type="ORF">AS156_18330</name>
</gene>
<organism evidence="8 9">
    <name type="scientific">Bradyrhizobium macuxiense</name>
    <dbReference type="NCBI Taxonomy" id="1755647"/>
    <lineage>
        <taxon>Bacteria</taxon>
        <taxon>Pseudomonadati</taxon>
        <taxon>Pseudomonadota</taxon>
        <taxon>Alphaproteobacteria</taxon>
        <taxon>Hyphomicrobiales</taxon>
        <taxon>Nitrobacteraceae</taxon>
        <taxon>Bradyrhizobium</taxon>
    </lineage>
</organism>
<dbReference type="InterPro" id="IPR020846">
    <property type="entry name" value="MFS_dom"/>
</dbReference>
<dbReference type="InterPro" id="IPR036259">
    <property type="entry name" value="MFS_trans_sf"/>
</dbReference>
<proteinExistence type="predicted"/>
<dbReference type="SUPFAM" id="SSF103473">
    <property type="entry name" value="MFS general substrate transporter"/>
    <property type="match status" value="1"/>
</dbReference>
<evidence type="ECO:0000256" key="6">
    <source>
        <dbReference type="SAM" id="Phobius"/>
    </source>
</evidence>
<dbReference type="AlphaFoldDB" id="A0A109JGH1"/>
<comment type="subcellular location">
    <subcellularLocation>
        <location evidence="1">Membrane</location>
        <topology evidence="1">Multi-pass membrane protein</topology>
    </subcellularLocation>
</comment>
<evidence type="ECO:0000259" key="7">
    <source>
        <dbReference type="PROSITE" id="PS50850"/>
    </source>
</evidence>
<keyword evidence="4 6" id="KW-1133">Transmembrane helix</keyword>